<evidence type="ECO:0000256" key="1">
    <source>
        <dbReference type="SAM" id="Phobius"/>
    </source>
</evidence>
<dbReference type="Proteomes" id="UP000501316">
    <property type="component" value="Chromosome"/>
</dbReference>
<evidence type="ECO:0000313" key="2">
    <source>
        <dbReference type="EMBL" id="QKN24748.1"/>
    </source>
</evidence>
<keyword evidence="5" id="KW-1185">Reference proteome</keyword>
<sequence length="67" mass="6435">MLAAGHSPHPFAGAAGSVIAGLAALLVVNLAGGLTGVTLPVSPLVVGASAFLGIPGVTTLLLLNLFF</sequence>
<evidence type="ECO:0000313" key="3">
    <source>
        <dbReference type="EMBL" id="QKO31143.1"/>
    </source>
</evidence>
<reference evidence="3" key="2">
    <citation type="journal article" date="2021" name="Appl. Environ. Microbiol.">
        <title>Adaptability of a Caproate-Producing Bacterium Contributes to Its Dominance in an Anaerobic Fermentation System.</title>
        <authorList>
            <person name="Wang H."/>
            <person name="Gu Y."/>
            <person name="Zhou W."/>
            <person name="Zhao D."/>
            <person name="Qiao Z."/>
            <person name="Zheng J."/>
            <person name="Gao J."/>
            <person name="Chen X."/>
            <person name="Ren C."/>
            <person name="Xu Y."/>
        </authorList>
    </citation>
    <scope>NUCLEOTIDE SEQUENCE</scope>
    <source>
        <strain evidence="3">JNU-WLY1368</strain>
    </source>
</reference>
<dbReference type="Proteomes" id="UP000509623">
    <property type="component" value="Chromosome"/>
</dbReference>
<protein>
    <submittedName>
        <fullName evidence="2">Transcriptional regulator</fullName>
    </submittedName>
</protein>
<dbReference type="EMBL" id="CP046051">
    <property type="protein sequence ID" value="QKN24748.1"/>
    <property type="molecule type" value="Genomic_DNA"/>
</dbReference>
<dbReference type="Pfam" id="PF07441">
    <property type="entry name" value="BofA"/>
    <property type="match status" value="1"/>
</dbReference>
<name>A0A859DS46_9FIRM</name>
<gene>
    <name evidence="2" type="ORF">GJQ69_02795</name>
    <name evidence="3" type="ORF">GKP14_01575</name>
</gene>
<evidence type="ECO:0000313" key="4">
    <source>
        <dbReference type="Proteomes" id="UP000501316"/>
    </source>
</evidence>
<reference evidence="3" key="3">
    <citation type="journal article" date="2022" name="Int. J. Syst. Evol. Microbiol.">
        <title>Caproicibacterium lactatifermentans sp. nov., isolated from pit clay used for the production of Chinese strong aroma-type liquor.</title>
        <authorList>
            <person name="Wang H."/>
            <person name="Gu Y."/>
            <person name="Zhao D."/>
            <person name="Qiao Z."/>
            <person name="Zheng J."/>
            <person name="Gao J."/>
            <person name="Ren C."/>
            <person name="Xu Y."/>
        </authorList>
    </citation>
    <scope>NUCLEOTIDE SEQUENCE</scope>
    <source>
        <strain evidence="3">JNU-WLY1368</strain>
    </source>
</reference>
<evidence type="ECO:0000313" key="5">
    <source>
        <dbReference type="Proteomes" id="UP000509623"/>
    </source>
</evidence>
<feature type="transmembrane region" description="Helical" evidence="1">
    <location>
        <begin position="12"/>
        <end position="32"/>
    </location>
</feature>
<dbReference type="EMBL" id="CP046161">
    <property type="protein sequence ID" value="QKO31143.1"/>
    <property type="molecule type" value="Genomic_DNA"/>
</dbReference>
<reference evidence="4 5" key="1">
    <citation type="submission" date="2019-11" db="EMBL/GenBank/DDBJ databases">
        <authorList>
            <person name="Ren C."/>
            <person name="Wang H."/>
            <person name="Xu Y."/>
        </authorList>
    </citation>
    <scope>NUCLEOTIDE SEQUENCE [LARGE SCALE GENOMIC DNA]</scope>
    <source>
        <strain evidence="5">JNU-WLY1368</strain>
        <strain evidence="2 4">LBM 19010</strain>
    </source>
</reference>
<dbReference type="KEGG" id="clf:GJQ69_02795"/>
<feature type="transmembrane region" description="Helical" evidence="1">
    <location>
        <begin position="44"/>
        <end position="66"/>
    </location>
</feature>
<keyword evidence="1" id="KW-0472">Membrane</keyword>
<organism evidence="2 4">
    <name type="scientific">Caproicibacterium lactatifermentans</name>
    <dbReference type="NCBI Taxonomy" id="2666138"/>
    <lineage>
        <taxon>Bacteria</taxon>
        <taxon>Bacillati</taxon>
        <taxon>Bacillota</taxon>
        <taxon>Clostridia</taxon>
        <taxon>Eubacteriales</taxon>
        <taxon>Oscillospiraceae</taxon>
        <taxon>Caproicibacterium</taxon>
    </lineage>
</organism>
<keyword evidence="1" id="KW-0812">Transmembrane</keyword>
<accession>A0A859DS46</accession>
<keyword evidence="1" id="KW-1133">Transmembrane helix</keyword>
<proteinExistence type="predicted"/>
<dbReference type="InterPro" id="IPR010001">
    <property type="entry name" value="BofA"/>
</dbReference>
<dbReference type="AlphaFoldDB" id="A0A859DS46"/>